<dbReference type="SUPFAM" id="SSF55681">
    <property type="entry name" value="Class II aaRS and biotin synthetases"/>
    <property type="match status" value="1"/>
</dbReference>
<dbReference type="NCBIfam" id="TIGR00214">
    <property type="entry name" value="lipB"/>
    <property type="match status" value="1"/>
</dbReference>
<feature type="binding site" evidence="6">
    <location>
        <begin position="133"/>
        <end position="140"/>
    </location>
    <ligand>
        <name>substrate</name>
    </ligand>
</feature>
<comment type="catalytic activity">
    <reaction evidence="6">
        <text>octanoyl-[ACP] + L-lysyl-[protein] = N(6)-octanoyl-L-lysyl-[protein] + holo-[ACP] + H(+)</text>
        <dbReference type="Rhea" id="RHEA:17665"/>
        <dbReference type="Rhea" id="RHEA-COMP:9636"/>
        <dbReference type="Rhea" id="RHEA-COMP:9685"/>
        <dbReference type="Rhea" id="RHEA-COMP:9752"/>
        <dbReference type="Rhea" id="RHEA-COMP:9928"/>
        <dbReference type="ChEBI" id="CHEBI:15378"/>
        <dbReference type="ChEBI" id="CHEBI:29969"/>
        <dbReference type="ChEBI" id="CHEBI:64479"/>
        <dbReference type="ChEBI" id="CHEBI:78463"/>
        <dbReference type="ChEBI" id="CHEBI:78809"/>
        <dbReference type="EC" id="2.3.1.181"/>
    </reaction>
</comment>
<evidence type="ECO:0000256" key="6">
    <source>
        <dbReference type="HAMAP-Rule" id="MF_00013"/>
    </source>
</evidence>
<dbReference type="InterPro" id="IPR004143">
    <property type="entry name" value="BPL_LPL_catalytic"/>
</dbReference>
<dbReference type="GO" id="GO:0005737">
    <property type="term" value="C:cytoplasm"/>
    <property type="evidence" value="ECO:0007669"/>
    <property type="project" value="UniProtKB-SubCell"/>
</dbReference>
<dbReference type="AlphaFoldDB" id="A0A3A1YGH5"/>
<comment type="miscellaneous">
    <text evidence="6">In the reaction, the free carboxyl group of octanoic acid is attached via an amide linkage to the epsilon-amino group of a specific lysine residue of lipoyl domains of lipoate-dependent enzymes.</text>
</comment>
<comment type="function">
    <text evidence="5 6">Catalyzes the transfer of endogenously produced octanoic acid from octanoyl-acyl-carrier-protein onto the lipoyl domains of lipoate-dependent enzymes. Lipoyl-ACP can also act as a substrate although octanoyl-ACP is likely to be the physiological substrate.</text>
</comment>
<dbReference type="HAMAP" id="MF_00013">
    <property type="entry name" value="LipB"/>
    <property type="match status" value="1"/>
</dbReference>
<keyword evidence="2 6" id="KW-0963">Cytoplasm</keyword>
<dbReference type="Proteomes" id="UP000265916">
    <property type="component" value="Unassembled WGS sequence"/>
</dbReference>
<evidence type="ECO:0000259" key="7">
    <source>
        <dbReference type="PROSITE" id="PS51733"/>
    </source>
</evidence>
<evidence type="ECO:0000256" key="5">
    <source>
        <dbReference type="ARBA" id="ARBA00024732"/>
    </source>
</evidence>
<evidence type="ECO:0000256" key="4">
    <source>
        <dbReference type="ARBA" id="ARBA00023315"/>
    </source>
</evidence>
<dbReference type="Gene3D" id="3.30.930.10">
    <property type="entry name" value="Bira Bifunctional Protein, Domain 2"/>
    <property type="match status" value="1"/>
</dbReference>
<name>A0A3A1YGH5_9GAMM</name>
<dbReference type="PROSITE" id="PS51733">
    <property type="entry name" value="BPL_LPL_CATALYTIC"/>
    <property type="match status" value="1"/>
</dbReference>
<reference evidence="8 9" key="1">
    <citation type="submission" date="2017-08" db="EMBL/GenBank/DDBJ databases">
        <title>Reclassification of Bisgaard taxon 37 and 44.</title>
        <authorList>
            <person name="Christensen H."/>
        </authorList>
    </citation>
    <scope>NUCLEOTIDE SEQUENCE [LARGE SCALE GENOMIC DNA]</scope>
    <source>
        <strain evidence="8 9">111</strain>
    </source>
</reference>
<gene>
    <name evidence="6" type="primary">lipB</name>
    <name evidence="8" type="ORF">CKF58_07030</name>
</gene>
<dbReference type="Pfam" id="PF21948">
    <property type="entry name" value="LplA-B_cat"/>
    <property type="match status" value="1"/>
</dbReference>
<evidence type="ECO:0000256" key="3">
    <source>
        <dbReference type="ARBA" id="ARBA00022679"/>
    </source>
</evidence>
<proteinExistence type="inferred from homology"/>
<organism evidence="8 9">
    <name type="scientific">Psittacicella hinzii</name>
    <dbReference type="NCBI Taxonomy" id="2028575"/>
    <lineage>
        <taxon>Bacteria</taxon>
        <taxon>Pseudomonadati</taxon>
        <taxon>Pseudomonadota</taxon>
        <taxon>Gammaproteobacteria</taxon>
        <taxon>Pasteurellales</taxon>
        <taxon>Psittacicellaceae</taxon>
        <taxon>Psittacicella</taxon>
    </lineage>
</organism>
<dbReference type="InterPro" id="IPR045864">
    <property type="entry name" value="aa-tRNA-synth_II/BPL/LPL"/>
</dbReference>
<comment type="subcellular location">
    <subcellularLocation>
        <location evidence="6">Cytoplasm</location>
    </subcellularLocation>
</comment>
<feature type="binding site" evidence="6">
    <location>
        <begin position="210"/>
        <end position="212"/>
    </location>
    <ligand>
        <name>substrate</name>
    </ligand>
</feature>
<accession>A0A3A1YGH5</accession>
<dbReference type="GO" id="GO:0033819">
    <property type="term" value="F:lipoyl(octanoyl) transferase activity"/>
    <property type="evidence" value="ECO:0007669"/>
    <property type="project" value="UniProtKB-EC"/>
</dbReference>
<feature type="binding site" evidence="6">
    <location>
        <begin position="223"/>
        <end position="225"/>
    </location>
    <ligand>
        <name>substrate</name>
    </ligand>
</feature>
<evidence type="ECO:0000256" key="1">
    <source>
        <dbReference type="ARBA" id="ARBA00004821"/>
    </source>
</evidence>
<comment type="pathway">
    <text evidence="1 6">Protein modification; protein lipoylation via endogenous pathway; protein N(6)-(lipoyl)lysine from octanoyl-[acyl-carrier-protein]: step 1/2.</text>
</comment>
<dbReference type="EMBL" id="NRJG01000149">
    <property type="protein sequence ID" value="RIY35147.1"/>
    <property type="molecule type" value="Genomic_DNA"/>
</dbReference>
<keyword evidence="4 6" id="KW-0012">Acyltransferase</keyword>
<evidence type="ECO:0000313" key="9">
    <source>
        <dbReference type="Proteomes" id="UP000265916"/>
    </source>
</evidence>
<dbReference type="FunFam" id="3.30.930.10:FF:000020">
    <property type="entry name" value="Octanoyltransferase"/>
    <property type="match status" value="1"/>
</dbReference>
<evidence type="ECO:0000313" key="8">
    <source>
        <dbReference type="EMBL" id="RIY35147.1"/>
    </source>
</evidence>
<dbReference type="InterPro" id="IPR000544">
    <property type="entry name" value="Octanoyltransferase"/>
</dbReference>
<dbReference type="OrthoDB" id="9787061at2"/>
<dbReference type="UniPathway" id="UPA00538">
    <property type="reaction ID" value="UER00592"/>
</dbReference>
<feature type="active site" description="Acyl-thioester intermediate" evidence="6">
    <location>
        <position position="241"/>
    </location>
</feature>
<sequence length="313" mass="35363">MFKIDNIRIEQLSHNLEEKVWQPKHASFINKFLANDLAAVDTTTSHLTTVDSLQAQELTKDISSKLIVNSISALVNWQVSFKQMVDFTHARDAQTVDQILLLQHEPVFTQGINGKAEHLLQQQANIPVMQADRGGQITYHGPKQQIIYLLIDFERKKKHYANFDVKFYARNIISAMENAVVNILTHLGLKNVHAKLDAPGIYVEQKKISSLGIKVTRQGTYHGIAINLDMDLAPFHSINPCGYAGLEMCNVLDYVDVQALHALGLITADQVKTYTHEDLYHLIQELVSEYFVSYIAKCFAYEQILDGKNLSAI</sequence>
<dbReference type="EC" id="2.3.1.181" evidence="6"/>
<dbReference type="NCBIfam" id="NF010922">
    <property type="entry name" value="PRK14342.1"/>
    <property type="match status" value="1"/>
</dbReference>
<comment type="caution">
    <text evidence="8">The sequence shown here is derived from an EMBL/GenBank/DDBJ whole genome shotgun (WGS) entry which is preliminary data.</text>
</comment>
<evidence type="ECO:0000256" key="2">
    <source>
        <dbReference type="ARBA" id="ARBA00022490"/>
    </source>
</evidence>
<dbReference type="PANTHER" id="PTHR10993">
    <property type="entry name" value="OCTANOYLTRANSFERASE"/>
    <property type="match status" value="1"/>
</dbReference>
<protein>
    <recommendedName>
        <fullName evidence="6">Octanoyltransferase</fullName>
        <ecNumber evidence="6">2.3.1.181</ecNumber>
    </recommendedName>
    <alternativeName>
        <fullName evidence="6">Lipoate-protein ligase B</fullName>
    </alternativeName>
    <alternativeName>
        <fullName evidence="6">Lipoyl/octanoyl transferase</fullName>
    </alternativeName>
    <alternativeName>
        <fullName evidence="6">Octanoyl-[acyl-carrier-protein]-protein N-octanoyltransferase</fullName>
    </alternativeName>
</protein>
<dbReference type="PANTHER" id="PTHR10993:SF7">
    <property type="entry name" value="LIPOYLTRANSFERASE 2, MITOCHONDRIAL-RELATED"/>
    <property type="match status" value="1"/>
</dbReference>
<dbReference type="GO" id="GO:0009249">
    <property type="term" value="P:protein lipoylation"/>
    <property type="evidence" value="ECO:0007669"/>
    <property type="project" value="InterPro"/>
</dbReference>
<feature type="site" description="Lowers pKa of active site Cys" evidence="6">
    <location>
        <position position="207"/>
    </location>
</feature>
<comment type="similarity">
    <text evidence="6">Belongs to the LipB family.</text>
</comment>
<keyword evidence="9" id="KW-1185">Reference proteome</keyword>
<keyword evidence="3 6" id="KW-0808">Transferase</keyword>
<feature type="domain" description="BPL/LPL catalytic" evidence="7">
    <location>
        <begin position="93"/>
        <end position="273"/>
    </location>
</feature>
<dbReference type="CDD" id="cd16444">
    <property type="entry name" value="LipB"/>
    <property type="match status" value="1"/>
</dbReference>
<dbReference type="RefSeq" id="WP_119532372.1">
    <property type="nucleotide sequence ID" value="NZ_JBHSSP010000009.1"/>
</dbReference>